<feature type="transmembrane region" description="Helical" evidence="1">
    <location>
        <begin position="55"/>
        <end position="79"/>
    </location>
</feature>
<dbReference type="InterPro" id="IPR007165">
    <property type="entry name" value="Phage_holin_4_2"/>
</dbReference>
<feature type="transmembrane region" description="Helical" evidence="1">
    <location>
        <begin position="91"/>
        <end position="108"/>
    </location>
</feature>
<feature type="transmembrane region" description="Helical" evidence="1">
    <location>
        <begin position="28"/>
        <end position="48"/>
    </location>
</feature>
<evidence type="ECO:0000256" key="1">
    <source>
        <dbReference type="SAM" id="Phobius"/>
    </source>
</evidence>
<dbReference type="PANTHER" id="PTHR37309">
    <property type="entry name" value="SLR0284 PROTEIN"/>
    <property type="match status" value="1"/>
</dbReference>
<sequence>MRSILLRLLVNTLSVFFTAWILGDAVRLDGFTSAIGVAIVLGLLNVFIKPLLVIFTLPATLFTFGLFLFVINALVIMLADSMLSSFHVANFWWALLFSLVLSFINSLLRNLGEDRQSQEPY</sequence>
<organism evidence="2 3">
    <name type="scientific">Croceimicrobium hydrocarbonivorans</name>
    <dbReference type="NCBI Taxonomy" id="2761580"/>
    <lineage>
        <taxon>Bacteria</taxon>
        <taxon>Pseudomonadati</taxon>
        <taxon>Bacteroidota</taxon>
        <taxon>Flavobacteriia</taxon>
        <taxon>Flavobacteriales</taxon>
        <taxon>Owenweeksiaceae</taxon>
        <taxon>Croceimicrobium</taxon>
    </lineage>
</organism>
<keyword evidence="1" id="KW-0812">Transmembrane</keyword>
<accession>A0A7H0VAS7</accession>
<reference evidence="2 3" key="1">
    <citation type="submission" date="2020-08" db="EMBL/GenBank/DDBJ databases">
        <title>Croceimicrobium hydrocarbonivorans gen. nov., sp. nov., a novel marine bacterium isolated from a bacterial consortium that degrades polyethylene terephthalate.</title>
        <authorList>
            <person name="Liu R."/>
        </authorList>
    </citation>
    <scope>NUCLEOTIDE SEQUENCE [LARGE SCALE GENOMIC DNA]</scope>
    <source>
        <strain evidence="2 3">A20-9</strain>
    </source>
</reference>
<keyword evidence="3" id="KW-1185">Reference proteome</keyword>
<protein>
    <submittedName>
        <fullName evidence="2">Phage holin family protein</fullName>
    </submittedName>
</protein>
<gene>
    <name evidence="2" type="ORF">H4K34_10580</name>
</gene>
<dbReference type="EMBL" id="CP060139">
    <property type="protein sequence ID" value="QNR22825.1"/>
    <property type="molecule type" value="Genomic_DNA"/>
</dbReference>
<dbReference type="PANTHER" id="PTHR37309:SF1">
    <property type="entry name" value="SLR0284 PROTEIN"/>
    <property type="match status" value="1"/>
</dbReference>
<dbReference type="Proteomes" id="UP000516305">
    <property type="component" value="Chromosome"/>
</dbReference>
<dbReference type="AlphaFoldDB" id="A0A7H0VAS7"/>
<evidence type="ECO:0000313" key="2">
    <source>
        <dbReference type="EMBL" id="QNR22825.1"/>
    </source>
</evidence>
<dbReference type="RefSeq" id="WP_210757392.1">
    <property type="nucleotide sequence ID" value="NZ_CP060139.1"/>
</dbReference>
<name>A0A7H0VAS7_9FLAO</name>
<keyword evidence="1" id="KW-1133">Transmembrane helix</keyword>
<dbReference type="KEGG" id="chyd:H4K34_10580"/>
<feature type="transmembrane region" description="Helical" evidence="1">
    <location>
        <begin position="5"/>
        <end position="22"/>
    </location>
</feature>
<keyword evidence="1" id="KW-0472">Membrane</keyword>
<proteinExistence type="predicted"/>
<evidence type="ECO:0000313" key="3">
    <source>
        <dbReference type="Proteomes" id="UP000516305"/>
    </source>
</evidence>
<dbReference type="Pfam" id="PF04020">
    <property type="entry name" value="Phage_holin_4_2"/>
    <property type="match status" value="1"/>
</dbReference>